<dbReference type="InterPro" id="IPR000515">
    <property type="entry name" value="MetI-like"/>
</dbReference>
<dbReference type="SUPFAM" id="SSF161098">
    <property type="entry name" value="MetI-like"/>
    <property type="match status" value="1"/>
</dbReference>
<feature type="transmembrane region" description="Helical" evidence="5">
    <location>
        <begin position="292"/>
        <end position="318"/>
    </location>
</feature>
<dbReference type="InterPro" id="IPR035906">
    <property type="entry name" value="MetI-like_sf"/>
</dbReference>
<evidence type="ECO:0000256" key="2">
    <source>
        <dbReference type="ARBA" id="ARBA00022692"/>
    </source>
</evidence>
<keyword evidence="3 5" id="KW-1133">Transmembrane helix</keyword>
<keyword evidence="5" id="KW-0813">Transport</keyword>
<dbReference type="RefSeq" id="WP_345698059.1">
    <property type="nucleotide sequence ID" value="NZ_BAABIS010000001.1"/>
</dbReference>
<feature type="transmembrane region" description="Helical" evidence="5">
    <location>
        <begin position="102"/>
        <end position="127"/>
    </location>
</feature>
<dbReference type="Gene3D" id="1.10.3720.10">
    <property type="entry name" value="MetI-like"/>
    <property type="match status" value="1"/>
</dbReference>
<evidence type="ECO:0000256" key="3">
    <source>
        <dbReference type="ARBA" id="ARBA00022989"/>
    </source>
</evidence>
<feature type="transmembrane region" description="Helical" evidence="5">
    <location>
        <begin position="188"/>
        <end position="208"/>
    </location>
</feature>
<accession>A0ABP9DUI6</accession>
<dbReference type="PANTHER" id="PTHR43376:SF1">
    <property type="entry name" value="OLIGOPEPTIDE TRANSPORT SYSTEM PERMEASE PROTEIN"/>
    <property type="match status" value="1"/>
</dbReference>
<dbReference type="EMBL" id="BAABIS010000001">
    <property type="protein sequence ID" value="GAA4857001.1"/>
    <property type="molecule type" value="Genomic_DNA"/>
</dbReference>
<keyword evidence="8" id="KW-1185">Reference proteome</keyword>
<name>A0ABP9DUI6_9ACTN</name>
<dbReference type="PANTHER" id="PTHR43376">
    <property type="entry name" value="OLIGOPEPTIDE TRANSPORT SYSTEM PERMEASE PROTEIN"/>
    <property type="match status" value="1"/>
</dbReference>
<keyword evidence="2 5" id="KW-0812">Transmembrane</keyword>
<comment type="subcellular location">
    <subcellularLocation>
        <location evidence="5">Cell membrane</location>
        <topology evidence="5">Multi-pass membrane protein</topology>
    </subcellularLocation>
    <subcellularLocation>
        <location evidence="1">Membrane</location>
        <topology evidence="1">Multi-pass membrane protein</topology>
    </subcellularLocation>
</comment>
<organism evidence="7 8">
    <name type="scientific">Kitasatospora terrestris</name>
    <dbReference type="NCBI Taxonomy" id="258051"/>
    <lineage>
        <taxon>Bacteria</taxon>
        <taxon>Bacillati</taxon>
        <taxon>Actinomycetota</taxon>
        <taxon>Actinomycetes</taxon>
        <taxon>Kitasatosporales</taxon>
        <taxon>Streptomycetaceae</taxon>
        <taxon>Kitasatospora</taxon>
    </lineage>
</organism>
<gene>
    <name evidence="7" type="ORF">GCM10023235_38250</name>
</gene>
<evidence type="ECO:0000256" key="1">
    <source>
        <dbReference type="ARBA" id="ARBA00004141"/>
    </source>
</evidence>
<proteinExistence type="inferred from homology"/>
<comment type="similarity">
    <text evidence="5">Belongs to the binding-protein-dependent transport system permease family.</text>
</comment>
<evidence type="ECO:0000313" key="8">
    <source>
        <dbReference type="Proteomes" id="UP001501752"/>
    </source>
</evidence>
<reference evidence="8" key="1">
    <citation type="journal article" date="2019" name="Int. J. Syst. Evol. Microbiol.">
        <title>The Global Catalogue of Microorganisms (GCM) 10K type strain sequencing project: providing services to taxonomists for standard genome sequencing and annotation.</title>
        <authorList>
            <consortium name="The Broad Institute Genomics Platform"/>
            <consortium name="The Broad Institute Genome Sequencing Center for Infectious Disease"/>
            <person name="Wu L."/>
            <person name="Ma J."/>
        </authorList>
    </citation>
    <scope>NUCLEOTIDE SEQUENCE [LARGE SCALE GENOMIC DNA]</scope>
    <source>
        <strain evidence="8">JCM 13006</strain>
    </source>
</reference>
<dbReference type="Pfam" id="PF00528">
    <property type="entry name" value="BPD_transp_1"/>
    <property type="match status" value="1"/>
</dbReference>
<evidence type="ECO:0000313" key="7">
    <source>
        <dbReference type="EMBL" id="GAA4857001.1"/>
    </source>
</evidence>
<feature type="domain" description="ABC transmembrane type-1" evidence="6">
    <location>
        <begin position="100"/>
        <end position="311"/>
    </location>
</feature>
<feature type="transmembrane region" description="Helical" evidence="5">
    <location>
        <begin position="246"/>
        <end position="272"/>
    </location>
</feature>
<feature type="transmembrane region" description="Helical" evidence="5">
    <location>
        <begin position="7"/>
        <end position="25"/>
    </location>
</feature>
<dbReference type="PROSITE" id="PS50928">
    <property type="entry name" value="ABC_TM1"/>
    <property type="match status" value="1"/>
</dbReference>
<sequence>MKYLLQRLGFYLFTAWAAITINFFIPRLTPGDPVTALMAQYQGQLDPQAVQSLTVLFGLDKHQSLWEQYLSYLGQLAHGDLGISFKSFPAPVSEVIGTTLPWTVGLVGVTTVLAFGLGTLAGVLAGWRRGSWADALLPVSTFFASIPYFWLALIAIAFLTGSGSFLPSSGGYEPGLVPHFDPEFIGSAINHSLLPSLTILVSSVAGWIMSMRNMMVTVTAEDYITVAHAKGLSGRRVMLSYAARNALLPSVSGFGMALGLVVGGTFLVEVVFSYPGIGLELVQAIGVKDYPLMQGIFLVITLSVLAANLLADLAYLALDPRTRREG</sequence>
<comment type="caution">
    <text evidence="7">The sequence shown here is derived from an EMBL/GenBank/DDBJ whole genome shotgun (WGS) entry which is preliminary data.</text>
</comment>
<evidence type="ECO:0000256" key="5">
    <source>
        <dbReference type="RuleBase" id="RU363032"/>
    </source>
</evidence>
<evidence type="ECO:0000259" key="6">
    <source>
        <dbReference type="PROSITE" id="PS50928"/>
    </source>
</evidence>
<protein>
    <submittedName>
        <fullName evidence="7">ABC transporter permease</fullName>
    </submittedName>
</protein>
<evidence type="ECO:0000256" key="4">
    <source>
        <dbReference type="ARBA" id="ARBA00023136"/>
    </source>
</evidence>
<dbReference type="CDD" id="cd06261">
    <property type="entry name" value="TM_PBP2"/>
    <property type="match status" value="1"/>
</dbReference>
<keyword evidence="4 5" id="KW-0472">Membrane</keyword>
<dbReference type="Proteomes" id="UP001501752">
    <property type="component" value="Unassembled WGS sequence"/>
</dbReference>